<comment type="caution">
    <text evidence="1">The sequence shown here is derived from an EMBL/GenBank/DDBJ whole genome shotgun (WGS) entry which is preliminary data.</text>
</comment>
<accession>A0AAV4PG20</accession>
<proteinExistence type="predicted"/>
<sequence>MTDISCSQAWKGIVVFRHLSQVQQLRDCLESSGERHCGVFSLTFPVFISWNDLQFREEEISSAGYGASGDRYQIPFRELRYWMYLILLETCRGIRKEKKDSCSKHFKGIELDISWKRMWLDFKNAHFLIPERAYTSQDQPNTSVSPNCRTTLIDRSIYRMTDISCSQAWKGIAVFRHLSQVRQRLTAIKLSRIRR</sequence>
<evidence type="ECO:0000313" key="2">
    <source>
        <dbReference type="Proteomes" id="UP001054837"/>
    </source>
</evidence>
<evidence type="ECO:0000313" key="1">
    <source>
        <dbReference type="EMBL" id="GIX96302.1"/>
    </source>
</evidence>
<keyword evidence="2" id="KW-1185">Reference proteome</keyword>
<dbReference type="Proteomes" id="UP001054837">
    <property type="component" value="Unassembled WGS sequence"/>
</dbReference>
<dbReference type="EMBL" id="BPLQ01002893">
    <property type="protein sequence ID" value="GIX96302.1"/>
    <property type="molecule type" value="Genomic_DNA"/>
</dbReference>
<organism evidence="1 2">
    <name type="scientific">Caerostris darwini</name>
    <dbReference type="NCBI Taxonomy" id="1538125"/>
    <lineage>
        <taxon>Eukaryota</taxon>
        <taxon>Metazoa</taxon>
        <taxon>Ecdysozoa</taxon>
        <taxon>Arthropoda</taxon>
        <taxon>Chelicerata</taxon>
        <taxon>Arachnida</taxon>
        <taxon>Araneae</taxon>
        <taxon>Araneomorphae</taxon>
        <taxon>Entelegynae</taxon>
        <taxon>Araneoidea</taxon>
        <taxon>Araneidae</taxon>
        <taxon>Caerostris</taxon>
    </lineage>
</organism>
<name>A0AAV4PG20_9ARAC</name>
<protein>
    <recommendedName>
        <fullName evidence="3">Maturase K</fullName>
    </recommendedName>
</protein>
<evidence type="ECO:0008006" key="3">
    <source>
        <dbReference type="Google" id="ProtNLM"/>
    </source>
</evidence>
<gene>
    <name evidence="1" type="ORF">CDAR_459271</name>
</gene>
<reference evidence="1 2" key="1">
    <citation type="submission" date="2021-06" db="EMBL/GenBank/DDBJ databases">
        <title>Caerostris darwini draft genome.</title>
        <authorList>
            <person name="Kono N."/>
            <person name="Arakawa K."/>
        </authorList>
    </citation>
    <scope>NUCLEOTIDE SEQUENCE [LARGE SCALE GENOMIC DNA]</scope>
</reference>
<dbReference type="AlphaFoldDB" id="A0AAV4PG20"/>